<proteinExistence type="predicted"/>
<keyword evidence="1" id="KW-0472">Membrane</keyword>
<keyword evidence="1" id="KW-1133">Transmembrane helix</keyword>
<feature type="transmembrane region" description="Helical" evidence="1">
    <location>
        <begin position="107"/>
        <end position="126"/>
    </location>
</feature>
<evidence type="ECO:0000313" key="2">
    <source>
        <dbReference type="EMBL" id="UXX84490.1"/>
    </source>
</evidence>
<dbReference type="Proteomes" id="UP001064087">
    <property type="component" value="Chromosome"/>
</dbReference>
<reference evidence="2" key="1">
    <citation type="submission" date="2022-10" db="EMBL/GenBank/DDBJ databases">
        <title>Roseovarius pelagicus sp. nov., isolated from Arctic seawater.</title>
        <authorList>
            <person name="Hong Y.W."/>
            <person name="Hwang C.Y."/>
        </authorList>
    </citation>
    <scope>NUCLEOTIDE SEQUENCE</scope>
    <source>
        <strain evidence="2">HL-MP18</strain>
    </source>
</reference>
<dbReference type="NCBIfam" id="NF038216">
    <property type="entry name" value="ABZJ_00895_fam"/>
    <property type="match status" value="1"/>
</dbReference>
<organism evidence="2 3">
    <name type="scientific">Roseovarius pelagicus</name>
    <dbReference type="NCBI Taxonomy" id="2980108"/>
    <lineage>
        <taxon>Bacteria</taxon>
        <taxon>Pseudomonadati</taxon>
        <taxon>Pseudomonadota</taxon>
        <taxon>Alphaproteobacteria</taxon>
        <taxon>Rhodobacterales</taxon>
        <taxon>Roseobacteraceae</taxon>
        <taxon>Roseovarius</taxon>
    </lineage>
</organism>
<sequence length="143" mass="15575">MIYLRYSLVFLAVALGAGVVVRLLEGRVSELGASTQLIVPAMVAALIEGHRYARTHRQRVPRAELWGFVWIATALATALNLALAYLAGGLLPEFGKLTIASFGSQQFLILLGIYTGAYLISNRFFYGIGTSTELGRQAQKDNK</sequence>
<protein>
    <submittedName>
        <fullName evidence="2">ABZJ_00895 family protein</fullName>
    </submittedName>
</protein>
<gene>
    <name evidence="2" type="ORF">N7U68_07580</name>
</gene>
<evidence type="ECO:0000256" key="1">
    <source>
        <dbReference type="SAM" id="Phobius"/>
    </source>
</evidence>
<keyword evidence="3" id="KW-1185">Reference proteome</keyword>
<dbReference type="InterPro" id="IPR047730">
    <property type="entry name" value="ABZJ_00895-like"/>
</dbReference>
<name>A0ABY6DEI6_9RHOB</name>
<keyword evidence="1" id="KW-0812">Transmembrane</keyword>
<accession>A0ABY6DEI6</accession>
<evidence type="ECO:0000313" key="3">
    <source>
        <dbReference type="Proteomes" id="UP001064087"/>
    </source>
</evidence>
<feature type="transmembrane region" description="Helical" evidence="1">
    <location>
        <begin position="33"/>
        <end position="53"/>
    </location>
</feature>
<feature type="transmembrane region" description="Helical" evidence="1">
    <location>
        <begin position="65"/>
        <end position="87"/>
    </location>
</feature>
<dbReference type="RefSeq" id="WP_263048729.1">
    <property type="nucleotide sequence ID" value="NZ_CP106738.1"/>
</dbReference>
<dbReference type="EMBL" id="CP106738">
    <property type="protein sequence ID" value="UXX84490.1"/>
    <property type="molecule type" value="Genomic_DNA"/>
</dbReference>